<proteinExistence type="predicted"/>
<sequence>MENVPPWVVLLAAGSEFEHHLTRLLHEEHLNEDEVHRLLVVEGADLDVEELELEQIRVLLEEFNAAGNIEELEEKYGDNLSNENVAYEQLMCYYDQLFTYYTNKEKLEGSK</sequence>
<keyword evidence="2" id="KW-1185">Reference proteome</keyword>
<organism evidence="1 2">
    <name type="scientific">Paenibacillus taichungensis</name>
    <dbReference type="NCBI Taxonomy" id="484184"/>
    <lineage>
        <taxon>Bacteria</taxon>
        <taxon>Bacillati</taxon>
        <taxon>Bacillota</taxon>
        <taxon>Bacilli</taxon>
        <taxon>Bacillales</taxon>
        <taxon>Paenibacillaceae</taxon>
        <taxon>Paenibacillus</taxon>
    </lineage>
</organism>
<dbReference type="Proteomes" id="UP000577724">
    <property type="component" value="Unassembled WGS sequence"/>
</dbReference>
<name>A0ABX2MGX1_9BACL</name>
<dbReference type="GeneID" id="97129572"/>
<protein>
    <recommendedName>
        <fullName evidence="3">DUF4375 domain-containing protein</fullName>
    </recommendedName>
</protein>
<comment type="caution">
    <text evidence="1">The sequence shown here is derived from an EMBL/GenBank/DDBJ whole genome shotgun (WGS) entry which is preliminary data.</text>
</comment>
<dbReference type="RefSeq" id="WP_175380790.1">
    <property type="nucleotide sequence ID" value="NZ_CBCRYD010000020.1"/>
</dbReference>
<evidence type="ECO:0008006" key="3">
    <source>
        <dbReference type="Google" id="ProtNLM"/>
    </source>
</evidence>
<gene>
    <name evidence="1" type="ORF">HP548_02570</name>
</gene>
<reference evidence="1 2" key="1">
    <citation type="submission" date="2020-05" db="EMBL/GenBank/DDBJ databases">
        <title>Genome Sequencing of Type Strains.</title>
        <authorList>
            <person name="Lemaire J.F."/>
            <person name="Inderbitzin P."/>
            <person name="Gregorio O.A."/>
            <person name="Collins S.B."/>
            <person name="Wespe N."/>
            <person name="Knight-Connoni V."/>
        </authorList>
    </citation>
    <scope>NUCLEOTIDE SEQUENCE [LARGE SCALE GENOMIC DNA]</scope>
    <source>
        <strain evidence="1 2">DSM 19942</strain>
    </source>
</reference>
<dbReference type="EMBL" id="JABMCC010000089">
    <property type="protein sequence ID" value="NUU52979.1"/>
    <property type="molecule type" value="Genomic_DNA"/>
</dbReference>
<evidence type="ECO:0000313" key="1">
    <source>
        <dbReference type="EMBL" id="NUU52979.1"/>
    </source>
</evidence>
<evidence type="ECO:0000313" key="2">
    <source>
        <dbReference type="Proteomes" id="UP000577724"/>
    </source>
</evidence>
<accession>A0ABX2MGX1</accession>